<accession>A0A9P8TL21</accession>
<dbReference type="InterPro" id="IPR036174">
    <property type="entry name" value="Znf_Sec23_Sec24_sf"/>
</dbReference>
<dbReference type="GO" id="GO:0006888">
    <property type="term" value="P:endoplasmic reticulum to Golgi vesicle-mediated transport"/>
    <property type="evidence" value="ECO:0007669"/>
    <property type="project" value="InterPro"/>
</dbReference>
<dbReference type="Proteomes" id="UP000774326">
    <property type="component" value="Unassembled WGS sequence"/>
</dbReference>
<gene>
    <name evidence="1" type="ORF">WICPIJ_005519</name>
</gene>
<dbReference type="GO" id="GO:0006886">
    <property type="term" value="P:intracellular protein transport"/>
    <property type="evidence" value="ECO:0007669"/>
    <property type="project" value="InterPro"/>
</dbReference>
<dbReference type="GO" id="GO:0008270">
    <property type="term" value="F:zinc ion binding"/>
    <property type="evidence" value="ECO:0007669"/>
    <property type="project" value="InterPro"/>
</dbReference>
<dbReference type="GO" id="GO:0030127">
    <property type="term" value="C:COPII vesicle coat"/>
    <property type="evidence" value="ECO:0007669"/>
    <property type="project" value="InterPro"/>
</dbReference>
<reference evidence="1" key="2">
    <citation type="submission" date="2021-01" db="EMBL/GenBank/DDBJ databases">
        <authorList>
            <person name="Schikora-Tamarit M.A."/>
        </authorList>
    </citation>
    <scope>NUCLEOTIDE SEQUENCE</scope>
    <source>
        <strain evidence="1">CBS2887</strain>
    </source>
</reference>
<evidence type="ECO:0000313" key="2">
    <source>
        <dbReference type="Proteomes" id="UP000774326"/>
    </source>
</evidence>
<keyword evidence="2" id="KW-1185">Reference proteome</keyword>
<dbReference type="SUPFAM" id="SSF82919">
    <property type="entry name" value="Zn-finger domain of Sec23/24"/>
    <property type="match status" value="1"/>
</dbReference>
<dbReference type="EMBL" id="JAEUBG010003090">
    <property type="protein sequence ID" value="KAH3683523.1"/>
    <property type="molecule type" value="Genomic_DNA"/>
</dbReference>
<name>A0A9P8TL21_WICPI</name>
<proteinExistence type="predicted"/>
<protein>
    <submittedName>
        <fullName evidence="1">Uncharacterized protein</fullName>
    </submittedName>
</protein>
<organism evidence="1 2">
    <name type="scientific">Wickerhamomyces pijperi</name>
    <name type="common">Yeast</name>
    <name type="synonym">Pichia pijperi</name>
    <dbReference type="NCBI Taxonomy" id="599730"/>
    <lineage>
        <taxon>Eukaryota</taxon>
        <taxon>Fungi</taxon>
        <taxon>Dikarya</taxon>
        <taxon>Ascomycota</taxon>
        <taxon>Saccharomycotina</taxon>
        <taxon>Saccharomycetes</taxon>
        <taxon>Phaffomycetales</taxon>
        <taxon>Wickerhamomycetaceae</taxon>
        <taxon>Wickerhamomyces</taxon>
    </lineage>
</organism>
<comment type="caution">
    <text evidence="1">The sequence shown here is derived from an EMBL/GenBank/DDBJ whole genome shotgun (WGS) entry which is preliminary data.</text>
</comment>
<reference evidence="1" key="1">
    <citation type="journal article" date="2021" name="Open Biol.">
        <title>Shared evolutionary footprints suggest mitochondrial oxidative damage underlies multiple complex I losses in fungi.</title>
        <authorList>
            <person name="Schikora-Tamarit M.A."/>
            <person name="Marcet-Houben M."/>
            <person name="Nosek J."/>
            <person name="Gabaldon T."/>
        </authorList>
    </citation>
    <scope>NUCLEOTIDE SEQUENCE</scope>
    <source>
        <strain evidence="1">CBS2887</strain>
    </source>
</reference>
<sequence length="274" mass="31139">MNKIPRGRNFSSTSQKVAKYPELSTIETPSCNLLTQLIYVVLINYFLSGCMQCWILRRWVNFCIVSELLRYHHGEITLKECYERIYDIEKVSVEVFGKRAGSWFTGSDGGALSTHVWCGNVGAETPKQTPALPDSKYLEKAISVVLEESELADMAVRVFICDECECGTSYCAKVVDKEAGHWICNFCSHDNDFQRNRYFIYNKAELGINSFLGHGGRSLIIQLDNYFLKNPKANCKLKLNYSDPKKQPRENDFMFSGSAYASSIYADPVMRSLS</sequence>
<dbReference type="AlphaFoldDB" id="A0A9P8TL21"/>
<evidence type="ECO:0000313" key="1">
    <source>
        <dbReference type="EMBL" id="KAH3683523.1"/>
    </source>
</evidence>